<evidence type="ECO:0000256" key="5">
    <source>
        <dbReference type="ARBA" id="ARBA00022630"/>
    </source>
</evidence>
<organism evidence="20 21">
    <name type="scientific">Oleoguttula mirabilis</name>
    <dbReference type="NCBI Taxonomy" id="1507867"/>
    <lineage>
        <taxon>Eukaryota</taxon>
        <taxon>Fungi</taxon>
        <taxon>Dikarya</taxon>
        <taxon>Ascomycota</taxon>
        <taxon>Pezizomycotina</taxon>
        <taxon>Dothideomycetes</taxon>
        <taxon>Dothideomycetidae</taxon>
        <taxon>Mycosphaerellales</taxon>
        <taxon>Teratosphaeriaceae</taxon>
        <taxon>Oleoguttula</taxon>
    </lineage>
</organism>
<dbReference type="Pfam" id="PF00175">
    <property type="entry name" value="NAD_binding_1"/>
    <property type="match status" value="1"/>
</dbReference>
<keyword evidence="12 16" id="KW-0408">Iron</keyword>
<dbReference type="GO" id="GO:0005506">
    <property type="term" value="F:iron ion binding"/>
    <property type="evidence" value="ECO:0007669"/>
    <property type="project" value="UniProtKB-UniRule"/>
</dbReference>
<dbReference type="InterPro" id="IPR017972">
    <property type="entry name" value="Cyt_P450_CS"/>
</dbReference>
<dbReference type="InterPro" id="IPR008254">
    <property type="entry name" value="Flavodoxin/NO_synth"/>
</dbReference>
<dbReference type="Gene3D" id="3.40.50.360">
    <property type="match status" value="1"/>
</dbReference>
<keyword evidence="10 16" id="KW-0249">Electron transport</keyword>
<keyword evidence="4 16" id="KW-0349">Heme</keyword>
<keyword evidence="8 16" id="KW-0274">FAD</keyword>
<dbReference type="SUPFAM" id="SSF48264">
    <property type="entry name" value="Cytochrome P450"/>
    <property type="match status" value="1"/>
</dbReference>
<name>A0AAV9JQL9_9PEZI</name>
<evidence type="ECO:0000256" key="3">
    <source>
        <dbReference type="ARBA" id="ARBA00022448"/>
    </source>
</evidence>
<dbReference type="InterPro" id="IPR029039">
    <property type="entry name" value="Flavoprotein-like_sf"/>
</dbReference>
<proteinExistence type="inferred from homology"/>
<comment type="cofactor">
    <cofactor evidence="1 16 17">
        <name>heme</name>
        <dbReference type="ChEBI" id="CHEBI:30413"/>
    </cofactor>
</comment>
<dbReference type="InterPro" id="IPR017938">
    <property type="entry name" value="Riboflavin_synthase-like_b-brl"/>
</dbReference>
<evidence type="ECO:0000313" key="21">
    <source>
        <dbReference type="Proteomes" id="UP001324427"/>
    </source>
</evidence>
<dbReference type="Pfam" id="PF00667">
    <property type="entry name" value="FAD_binding_1"/>
    <property type="match status" value="1"/>
</dbReference>
<dbReference type="PRINTS" id="PR00385">
    <property type="entry name" value="P450"/>
</dbReference>
<keyword evidence="7 16" id="KW-0479">Metal-binding</keyword>
<keyword evidence="11 16" id="KW-0560">Oxidoreductase</keyword>
<dbReference type="InterPro" id="IPR001128">
    <property type="entry name" value="Cyt_P450"/>
</dbReference>
<gene>
    <name evidence="20" type="ORF">LTR36_000961</name>
</gene>
<dbReference type="SUPFAM" id="SSF52343">
    <property type="entry name" value="Ferredoxin reductase-like, C-terminal NADP-linked domain"/>
    <property type="match status" value="1"/>
</dbReference>
<dbReference type="EC" id="1.6.2.4" evidence="16"/>
<dbReference type="SUPFAM" id="SSF63380">
    <property type="entry name" value="Riboflavin synthase domain-like"/>
    <property type="match status" value="1"/>
</dbReference>
<dbReference type="PROSITE" id="PS00086">
    <property type="entry name" value="CYTOCHROME_P450"/>
    <property type="match status" value="1"/>
</dbReference>
<evidence type="ECO:0000256" key="13">
    <source>
        <dbReference type="ARBA" id="ARBA00023033"/>
    </source>
</evidence>
<evidence type="ECO:0000256" key="14">
    <source>
        <dbReference type="ARBA" id="ARBA00047827"/>
    </source>
</evidence>
<evidence type="ECO:0000256" key="7">
    <source>
        <dbReference type="ARBA" id="ARBA00022723"/>
    </source>
</evidence>
<evidence type="ECO:0000256" key="15">
    <source>
        <dbReference type="ARBA" id="ARBA00049342"/>
    </source>
</evidence>
<dbReference type="InterPro" id="IPR003097">
    <property type="entry name" value="CysJ-like_FAD-binding"/>
</dbReference>
<dbReference type="Proteomes" id="UP001324427">
    <property type="component" value="Unassembled WGS sequence"/>
</dbReference>
<keyword evidence="21" id="KW-1185">Reference proteome</keyword>
<evidence type="ECO:0000256" key="2">
    <source>
        <dbReference type="ARBA" id="ARBA00010018"/>
    </source>
</evidence>
<protein>
    <recommendedName>
        <fullName evidence="16">Bifunctional cytochrome P450/NADPH--P450 reductase</fullName>
    </recommendedName>
    <domain>
        <recommendedName>
            <fullName evidence="16">Cytochrome P450</fullName>
            <ecNumber evidence="16">1.14.14.1</ecNumber>
        </recommendedName>
    </domain>
    <domain>
        <recommendedName>
            <fullName evidence="16">NADPH--cytochrome P450 reductase</fullName>
            <ecNumber evidence="16">1.6.2.4</ecNumber>
        </recommendedName>
    </domain>
</protein>
<dbReference type="GO" id="GO:0050660">
    <property type="term" value="F:flavin adenine dinucleotide binding"/>
    <property type="evidence" value="ECO:0007669"/>
    <property type="project" value="TreeGrafter"/>
</dbReference>
<keyword evidence="5 16" id="KW-0285">Flavoprotein</keyword>
<dbReference type="Gene3D" id="1.20.990.10">
    <property type="entry name" value="NADPH-cytochrome p450 Reductase, Chain A, domain 3"/>
    <property type="match status" value="1"/>
</dbReference>
<comment type="similarity">
    <text evidence="2 16">In the N-terminal section; belongs to the cytochrome P450 family.</text>
</comment>
<dbReference type="InterPro" id="IPR017927">
    <property type="entry name" value="FAD-bd_FR_type"/>
</dbReference>
<dbReference type="InterPro" id="IPR023173">
    <property type="entry name" value="NADPH_Cyt_P450_Rdtase_alpha"/>
</dbReference>
<evidence type="ECO:0000256" key="8">
    <source>
        <dbReference type="ARBA" id="ARBA00022827"/>
    </source>
</evidence>
<dbReference type="InterPro" id="IPR001433">
    <property type="entry name" value="OxRdtase_FAD/NAD-bd"/>
</dbReference>
<evidence type="ECO:0000313" key="20">
    <source>
        <dbReference type="EMBL" id="KAK4547306.1"/>
    </source>
</evidence>
<dbReference type="InterPro" id="IPR023206">
    <property type="entry name" value="Bifunctional_P450_P450_red"/>
</dbReference>
<evidence type="ECO:0000256" key="10">
    <source>
        <dbReference type="ARBA" id="ARBA00022982"/>
    </source>
</evidence>
<feature type="binding site" description="axial binding residue" evidence="17">
    <location>
        <position position="412"/>
    </location>
    <ligand>
        <name>heme</name>
        <dbReference type="ChEBI" id="CHEBI:30413"/>
    </ligand>
    <ligandPart>
        <name>Fe</name>
        <dbReference type="ChEBI" id="CHEBI:18248"/>
    </ligandPart>
</feature>
<evidence type="ECO:0000259" key="19">
    <source>
        <dbReference type="PROSITE" id="PS51384"/>
    </source>
</evidence>
<dbReference type="GO" id="GO:0070330">
    <property type="term" value="F:aromatase activity"/>
    <property type="evidence" value="ECO:0007669"/>
    <property type="project" value="UniProtKB-UniRule"/>
</dbReference>
<evidence type="ECO:0000256" key="9">
    <source>
        <dbReference type="ARBA" id="ARBA00022857"/>
    </source>
</evidence>
<dbReference type="FunFam" id="1.10.630.10:FF:000040">
    <property type="entry name" value="Bifunctional cytochrome P450/NADPH--P450 reductase"/>
    <property type="match status" value="1"/>
</dbReference>
<evidence type="ECO:0000256" key="4">
    <source>
        <dbReference type="ARBA" id="ARBA00022617"/>
    </source>
</evidence>
<dbReference type="PANTHER" id="PTHR19384:SF127">
    <property type="entry name" value="BIFUNCTIONAL CYTOCHROME P450_NADPH--P450 REDUCTASE"/>
    <property type="match status" value="1"/>
</dbReference>
<dbReference type="CDD" id="cd06206">
    <property type="entry name" value="bifunctional_CYPOR"/>
    <property type="match status" value="1"/>
</dbReference>
<dbReference type="PRINTS" id="PR00463">
    <property type="entry name" value="EP450I"/>
</dbReference>
<evidence type="ECO:0000256" key="12">
    <source>
        <dbReference type="ARBA" id="ARBA00023004"/>
    </source>
</evidence>
<sequence length="1073" mass="119202">MASGIDKKDTVPIPQPKGYPLVGNITDIDPELPILSLQNLAKQYGEVYSLSLFGKKRVFISSQRLMNEICDEKRFGKIVQAALGELRNGIGDGLFTAQNHEENWHLAHRVLVPAFGPLNIASMFDDMKDIASQLVLKWARYGPDNVIPTTDDFTRLTLDTLALCAMDYRFNSFYTDEMHPFIASMTNFLKQGGARARRPAYMAPFYRADDAQFFKDIEYMRKLSSDIVDRRVEHPKETKDLLNAMVNGKDPKSGKHLSHDSIIDNMITFLIAGHETTSGLLSFEFYYLLKNPEAYRKAQEEVDRVIGKESIQAHHINELPYITACLRETLRLQPTAPAFTVTPHAEPGDVIGGKYWVGHGEPVVAILHQVHRDPTVYGADADEWRPERMLDENFNKLPPNSWKPFGNGARGCIGRPFAWQEAMMVTAMVLQYFDFAPDDPQYDLQIKSTLTIKPKDFFMRASLREGWTATKVEQSLSGSIRGEAPLKHVVTGADQAGADAMPITILYGSNSGTCEAFAQTVAADAAAHGFKASKVDTLDSAKQALPVDEPVVIVTASYEGQPTDNAGHFYNWLQNLKESDNVRTSYAVFGCGHSDWKDTFHRIPNSIDELLQQHGGKRVCDRGNADAAKGDMMSAFQTWEDEVLWPALKRQYGGTDQTSDTTALGQSLSIEVSNKRASHLRADVSEAKVVASRTLTAPGVPEKRHVEFQLPSEMSYRAGDYLAVLPLNPPQTVHRVAIRFGLPWDAMLTISSKSSTALPTEHPISAHNLFSAYVELSQPATKRALSMLVEASKDGATKDELKQVLEGNFDAEITEKRVSLLDLLERHPTIDLPLGSFVSSLMTMRVRQYSISSSPLADPHKVSLTYAVLEGESLSGQGRYIGVASHYLSRLAPGDIAHVAVKPSHQAFHLPADAESTPVLMFCAGTGLAPFRSFIQERAAQIGAGRKLAPAHLYVGCRHPEKDQLYAEEMARWEKMEAVTIHHAFSQAPDQSSGHKHIDTAMRADKQLLLDMWDQGARVYVCGGRELGESVKQVCLDIGKQRAREQGRDDSDEAANKWFDSIRNERYSTDVFA</sequence>
<evidence type="ECO:0000256" key="17">
    <source>
        <dbReference type="PIRSR" id="PIRSR000209-1"/>
    </source>
</evidence>
<dbReference type="InterPro" id="IPR039261">
    <property type="entry name" value="FNR_nucleotide-bd"/>
</dbReference>
<dbReference type="EMBL" id="JAVFHQ010000011">
    <property type="protein sequence ID" value="KAK4547306.1"/>
    <property type="molecule type" value="Genomic_DNA"/>
</dbReference>
<dbReference type="EC" id="1.14.14.1" evidence="16"/>
<dbReference type="Gene3D" id="1.10.630.10">
    <property type="entry name" value="Cytochrome P450"/>
    <property type="match status" value="1"/>
</dbReference>
<dbReference type="PIRSF" id="PIRSF000209">
    <property type="entry name" value="Bifunctional_P450_P450R"/>
    <property type="match status" value="1"/>
</dbReference>
<dbReference type="GO" id="GO:0020037">
    <property type="term" value="F:heme binding"/>
    <property type="evidence" value="ECO:0007669"/>
    <property type="project" value="UniProtKB-UniRule"/>
</dbReference>
<dbReference type="FunFam" id="2.40.30.10:FF:000198">
    <property type="entry name" value="Bifunctional cytochrome P450/NADPH--P450 reductase"/>
    <property type="match status" value="1"/>
</dbReference>
<keyword evidence="9 16" id="KW-0521">NADP</keyword>
<dbReference type="PROSITE" id="PS51384">
    <property type="entry name" value="FAD_FR"/>
    <property type="match status" value="1"/>
</dbReference>
<keyword evidence="3 16" id="KW-0813">Transport</keyword>
<reference evidence="20 21" key="1">
    <citation type="submission" date="2021-11" db="EMBL/GenBank/DDBJ databases">
        <title>Black yeast isolated from Biological Soil Crust.</title>
        <authorList>
            <person name="Kurbessoian T."/>
        </authorList>
    </citation>
    <scope>NUCLEOTIDE SEQUENCE [LARGE SCALE GENOMIC DNA]</scope>
    <source>
        <strain evidence="20 21">CCFEE 5522</strain>
    </source>
</reference>
<feature type="domain" description="Flavodoxin-like" evidence="18">
    <location>
        <begin position="503"/>
        <end position="644"/>
    </location>
</feature>
<evidence type="ECO:0000259" key="18">
    <source>
        <dbReference type="PROSITE" id="PS50902"/>
    </source>
</evidence>
<dbReference type="Pfam" id="PF00067">
    <property type="entry name" value="p450"/>
    <property type="match status" value="1"/>
</dbReference>
<dbReference type="GO" id="GO:0005829">
    <property type="term" value="C:cytosol"/>
    <property type="evidence" value="ECO:0007669"/>
    <property type="project" value="TreeGrafter"/>
</dbReference>
<keyword evidence="6 16" id="KW-0288">FMN</keyword>
<keyword evidence="13 16" id="KW-0503">Monooxygenase</keyword>
<evidence type="ECO:0000256" key="16">
    <source>
        <dbReference type="PIRNR" id="PIRNR000209"/>
    </source>
</evidence>
<comment type="catalytic activity">
    <reaction evidence="15 16">
        <text>2 oxidized [cytochrome P450] + NADPH = 2 reduced [cytochrome P450] + NADP(+) + H(+)</text>
        <dbReference type="Rhea" id="RHEA:24040"/>
        <dbReference type="Rhea" id="RHEA-COMP:14627"/>
        <dbReference type="Rhea" id="RHEA-COMP:14628"/>
        <dbReference type="ChEBI" id="CHEBI:15378"/>
        <dbReference type="ChEBI" id="CHEBI:55376"/>
        <dbReference type="ChEBI" id="CHEBI:57783"/>
        <dbReference type="ChEBI" id="CHEBI:58349"/>
        <dbReference type="ChEBI" id="CHEBI:60344"/>
        <dbReference type="EC" id="1.6.2.4"/>
    </reaction>
</comment>
<comment type="cofactor">
    <cofactor evidence="16">
        <name>FAD</name>
        <dbReference type="ChEBI" id="CHEBI:57692"/>
    </cofactor>
    <cofactor evidence="16">
        <name>FMN</name>
        <dbReference type="ChEBI" id="CHEBI:58210"/>
    </cofactor>
</comment>
<comment type="caution">
    <text evidence="20">The sequence shown here is derived from an EMBL/GenBank/DDBJ whole genome shotgun (WGS) entry which is preliminary data.</text>
</comment>
<dbReference type="GO" id="GO:0003958">
    <property type="term" value="F:NADPH-hemoprotein reductase activity"/>
    <property type="evidence" value="ECO:0007669"/>
    <property type="project" value="UniProtKB-UniRule"/>
</dbReference>
<feature type="domain" description="FAD-binding FR-type" evidence="19">
    <location>
        <begin position="682"/>
        <end position="911"/>
    </location>
</feature>
<dbReference type="Gene3D" id="3.40.50.80">
    <property type="entry name" value="Nucleotide-binding domain of ferredoxin-NADP reductase (FNR) module"/>
    <property type="match status" value="1"/>
</dbReference>
<dbReference type="InterPro" id="IPR002401">
    <property type="entry name" value="Cyt_P450_E_grp-I"/>
</dbReference>
<dbReference type="PANTHER" id="PTHR19384">
    <property type="entry name" value="NITRIC OXIDE SYNTHASE-RELATED"/>
    <property type="match status" value="1"/>
</dbReference>
<dbReference type="CDD" id="cd11068">
    <property type="entry name" value="CYP120A1"/>
    <property type="match status" value="1"/>
</dbReference>
<dbReference type="PROSITE" id="PS50902">
    <property type="entry name" value="FLAVODOXIN_LIKE"/>
    <property type="match status" value="1"/>
</dbReference>
<accession>A0AAV9JQL9</accession>
<dbReference type="Pfam" id="PF00258">
    <property type="entry name" value="Flavodoxin_1"/>
    <property type="match status" value="1"/>
</dbReference>
<evidence type="ECO:0000256" key="11">
    <source>
        <dbReference type="ARBA" id="ARBA00023002"/>
    </source>
</evidence>
<dbReference type="SUPFAM" id="SSF52218">
    <property type="entry name" value="Flavoproteins"/>
    <property type="match status" value="1"/>
</dbReference>
<dbReference type="Gene3D" id="2.40.30.10">
    <property type="entry name" value="Translation factors"/>
    <property type="match status" value="1"/>
</dbReference>
<dbReference type="InterPro" id="IPR036396">
    <property type="entry name" value="Cyt_P450_sf"/>
</dbReference>
<dbReference type="AlphaFoldDB" id="A0AAV9JQL9"/>
<dbReference type="GO" id="GO:0010181">
    <property type="term" value="F:FMN binding"/>
    <property type="evidence" value="ECO:0007669"/>
    <property type="project" value="UniProtKB-UniRule"/>
</dbReference>
<evidence type="ECO:0000256" key="6">
    <source>
        <dbReference type="ARBA" id="ARBA00022643"/>
    </source>
</evidence>
<evidence type="ECO:0000256" key="1">
    <source>
        <dbReference type="ARBA" id="ARBA00001971"/>
    </source>
</evidence>
<comment type="catalytic activity">
    <reaction evidence="14 16">
        <text>an organic molecule + reduced [NADPH--hemoprotein reductase] + O2 = an alcohol + oxidized [NADPH--hemoprotein reductase] + H2O + H(+)</text>
        <dbReference type="Rhea" id="RHEA:17149"/>
        <dbReference type="Rhea" id="RHEA-COMP:11964"/>
        <dbReference type="Rhea" id="RHEA-COMP:11965"/>
        <dbReference type="ChEBI" id="CHEBI:15377"/>
        <dbReference type="ChEBI" id="CHEBI:15378"/>
        <dbReference type="ChEBI" id="CHEBI:15379"/>
        <dbReference type="ChEBI" id="CHEBI:30879"/>
        <dbReference type="ChEBI" id="CHEBI:57618"/>
        <dbReference type="ChEBI" id="CHEBI:58210"/>
        <dbReference type="ChEBI" id="CHEBI:142491"/>
        <dbReference type="EC" id="1.14.14.1"/>
    </reaction>
</comment>